<dbReference type="PANTHER" id="PTHR31428">
    <property type="entry name" value="RGM DOMAIN FAMILY MEMBER DRAG-1"/>
    <property type="match status" value="1"/>
</dbReference>
<evidence type="ECO:0000256" key="8">
    <source>
        <dbReference type="ARBA" id="ARBA00023288"/>
    </source>
</evidence>
<dbReference type="InterPro" id="IPR010536">
    <property type="entry name" value="RGM_N"/>
</dbReference>
<proteinExistence type="inferred from homology"/>
<dbReference type="Proteomes" id="UP001249851">
    <property type="component" value="Unassembled WGS sequence"/>
</dbReference>
<keyword evidence="6" id="KW-0472">Membrane</keyword>
<protein>
    <submittedName>
        <fullName evidence="13">Repulsive guidance molecule A</fullName>
    </submittedName>
</protein>
<dbReference type="Pfam" id="PF06535">
    <property type="entry name" value="RGM_N"/>
    <property type="match status" value="1"/>
</dbReference>
<gene>
    <name evidence="13" type="ORF">P5673_031034</name>
</gene>
<dbReference type="Pfam" id="PF06534">
    <property type="entry name" value="RGM_C"/>
    <property type="match status" value="1"/>
</dbReference>
<evidence type="ECO:0000256" key="9">
    <source>
        <dbReference type="SAM" id="MobiDB-lite"/>
    </source>
</evidence>
<evidence type="ECO:0000259" key="11">
    <source>
        <dbReference type="Pfam" id="PF06534"/>
    </source>
</evidence>
<comment type="similarity">
    <text evidence="2">Belongs to the repulsive guidance molecule (RGM) family.</text>
</comment>
<dbReference type="EMBL" id="JARQWQ010000140">
    <property type="protein sequence ID" value="KAK2548688.1"/>
    <property type="molecule type" value="Genomic_DNA"/>
</dbReference>
<sequence length="439" mass="49615">MALNANILSPFVILFMPSVLVVTAEREVCMQTLNVKCTIPYQRTTDSTREPIPNEVACPALAKYQRCAEDVRKSLTSCNSNLYFHTIYTSIQRIMKDKICGNVTLPINQTAVTDVPDLSTTSQPVQPTCIHFKRKLMKLINGKGQQNSHKFRLCALFGDPHLKTFNNERQTCVVQGAWPLIDNDFFSVQVTNVPLVRRSSATATNMITVTVKPKGNGCVRPKIYRAETGSLPAEFLDGTRETGPKDCSAAIYSRRKGPRTHIEIKICYIGATIIIRQVGEFLTFHVRISEIFLQRVTSTGLCVNGCPPRQQINYRELLSLSDTQLARMRPRRSKMSRKEAYSKCKETKITGFYLDSCLFDLLTTGDKNFSAAAWHALDDSFFLDEMGTLKDLQNYNTTQPREDKTQSDPPIKHRANSSNRNCSVCPTWAWLLTLFVFVR</sequence>
<dbReference type="GO" id="GO:0030509">
    <property type="term" value="P:BMP signaling pathway"/>
    <property type="evidence" value="ECO:0007669"/>
    <property type="project" value="TreeGrafter"/>
</dbReference>
<comment type="subcellular location">
    <subcellularLocation>
        <location evidence="1">Cell membrane</location>
        <topology evidence="1">Lipid-anchor</topology>
        <topology evidence="1">GPI-anchor</topology>
    </subcellularLocation>
</comment>
<keyword evidence="14" id="KW-1185">Reference proteome</keyword>
<evidence type="ECO:0000313" key="13">
    <source>
        <dbReference type="EMBL" id="KAK2548688.1"/>
    </source>
</evidence>
<dbReference type="AlphaFoldDB" id="A0AAD9USW4"/>
<feature type="chain" id="PRO_5042152114" evidence="10">
    <location>
        <begin position="25"/>
        <end position="439"/>
    </location>
</feature>
<dbReference type="InterPro" id="IPR009496">
    <property type="entry name" value="RGM_C"/>
</dbReference>
<reference evidence="13" key="1">
    <citation type="journal article" date="2023" name="G3 (Bethesda)">
        <title>Whole genome assembly and annotation of the endangered Caribbean coral Acropora cervicornis.</title>
        <authorList>
            <person name="Selwyn J.D."/>
            <person name="Vollmer S.V."/>
        </authorList>
    </citation>
    <scope>NUCLEOTIDE SEQUENCE</scope>
    <source>
        <strain evidence="13">K2</strain>
    </source>
</reference>
<evidence type="ECO:0000256" key="6">
    <source>
        <dbReference type="ARBA" id="ARBA00023136"/>
    </source>
</evidence>
<dbReference type="InterPro" id="IPR040287">
    <property type="entry name" value="RGM"/>
</dbReference>
<evidence type="ECO:0000259" key="12">
    <source>
        <dbReference type="Pfam" id="PF06535"/>
    </source>
</evidence>
<feature type="domain" description="Repulsive guidance molecule N-terminal" evidence="12">
    <location>
        <begin position="36"/>
        <end position="100"/>
    </location>
</feature>
<organism evidence="13 14">
    <name type="scientific">Acropora cervicornis</name>
    <name type="common">Staghorn coral</name>
    <dbReference type="NCBI Taxonomy" id="6130"/>
    <lineage>
        <taxon>Eukaryota</taxon>
        <taxon>Metazoa</taxon>
        <taxon>Cnidaria</taxon>
        <taxon>Anthozoa</taxon>
        <taxon>Hexacorallia</taxon>
        <taxon>Scleractinia</taxon>
        <taxon>Astrocoeniina</taxon>
        <taxon>Acroporidae</taxon>
        <taxon>Acropora</taxon>
    </lineage>
</organism>
<dbReference type="GO" id="GO:0005886">
    <property type="term" value="C:plasma membrane"/>
    <property type="evidence" value="ECO:0007669"/>
    <property type="project" value="UniProtKB-SubCell"/>
</dbReference>
<evidence type="ECO:0000256" key="1">
    <source>
        <dbReference type="ARBA" id="ARBA00004609"/>
    </source>
</evidence>
<keyword evidence="4" id="KW-0336">GPI-anchor</keyword>
<feature type="signal peptide" evidence="10">
    <location>
        <begin position="1"/>
        <end position="24"/>
    </location>
</feature>
<feature type="region of interest" description="Disordered" evidence="9">
    <location>
        <begin position="393"/>
        <end position="416"/>
    </location>
</feature>
<keyword evidence="5 10" id="KW-0732">Signal</keyword>
<comment type="caution">
    <text evidence="13">The sequence shown here is derived from an EMBL/GenBank/DDBJ whole genome shotgun (WGS) entry which is preliminary data.</text>
</comment>
<dbReference type="GO" id="GO:0098552">
    <property type="term" value="C:side of membrane"/>
    <property type="evidence" value="ECO:0007669"/>
    <property type="project" value="UniProtKB-KW"/>
</dbReference>
<evidence type="ECO:0000256" key="5">
    <source>
        <dbReference type="ARBA" id="ARBA00022729"/>
    </source>
</evidence>
<name>A0AAD9USW4_ACRCE</name>
<evidence type="ECO:0000256" key="2">
    <source>
        <dbReference type="ARBA" id="ARBA00005321"/>
    </source>
</evidence>
<dbReference type="PANTHER" id="PTHR31428:SF6">
    <property type="entry name" value="REPULSIVE GUIDANCE MOLECULE B HOMOLOG DRAG-1"/>
    <property type="match status" value="1"/>
</dbReference>
<evidence type="ECO:0000256" key="10">
    <source>
        <dbReference type="SAM" id="SignalP"/>
    </source>
</evidence>
<keyword evidence="3" id="KW-1003">Cell membrane</keyword>
<feature type="domain" description="Repulsive guidance molecule C-terminal" evidence="11">
    <location>
        <begin position="150"/>
        <end position="382"/>
    </location>
</feature>
<dbReference type="GO" id="GO:0015026">
    <property type="term" value="F:coreceptor activity"/>
    <property type="evidence" value="ECO:0007669"/>
    <property type="project" value="TreeGrafter"/>
</dbReference>
<keyword evidence="8" id="KW-0449">Lipoprotein</keyword>
<evidence type="ECO:0000256" key="3">
    <source>
        <dbReference type="ARBA" id="ARBA00022475"/>
    </source>
</evidence>
<evidence type="ECO:0000313" key="14">
    <source>
        <dbReference type="Proteomes" id="UP001249851"/>
    </source>
</evidence>
<evidence type="ECO:0000256" key="7">
    <source>
        <dbReference type="ARBA" id="ARBA00023180"/>
    </source>
</evidence>
<evidence type="ECO:0000256" key="4">
    <source>
        <dbReference type="ARBA" id="ARBA00022622"/>
    </source>
</evidence>
<reference evidence="13" key="2">
    <citation type="journal article" date="2023" name="Science">
        <title>Genomic signatures of disease resistance in endangered staghorn corals.</title>
        <authorList>
            <person name="Vollmer S.V."/>
            <person name="Selwyn J.D."/>
            <person name="Despard B.A."/>
            <person name="Roesel C.L."/>
        </authorList>
    </citation>
    <scope>NUCLEOTIDE SEQUENCE</scope>
    <source>
        <strain evidence="13">K2</strain>
    </source>
</reference>
<dbReference type="Gene3D" id="3.40.1000.10">
    <property type="entry name" value="Mog1/PsbP, alpha/beta/alpha sandwich"/>
    <property type="match status" value="1"/>
</dbReference>
<accession>A0AAD9USW4</accession>
<keyword evidence="7" id="KW-0325">Glycoprotein</keyword>